<dbReference type="AlphaFoldDB" id="A0A835DMV8"/>
<dbReference type="Proteomes" id="UP000655225">
    <property type="component" value="Unassembled WGS sequence"/>
</dbReference>
<sequence length="140" mass="15255">MVGLVLFRLHPGLLVLLGQGRLIIVVGFARFSQGTFAKEMCGTGTDDLLGTVEKSNSALAKKEELCGKKPLKSSPEVGCRQWSCLDNTRTIPFVRKLYCQGNDFEGEGGQGWRKGDEGDHNSSEVIKPNPLSCSHVSMNK</sequence>
<accession>A0A835DMV8</accession>
<protein>
    <submittedName>
        <fullName evidence="2">Uncharacterized protein</fullName>
    </submittedName>
</protein>
<comment type="caution">
    <text evidence="2">The sequence shown here is derived from an EMBL/GenBank/DDBJ whole genome shotgun (WGS) entry which is preliminary data.</text>
</comment>
<feature type="compositionally biased region" description="Basic and acidic residues" evidence="1">
    <location>
        <begin position="113"/>
        <end position="122"/>
    </location>
</feature>
<name>A0A835DMV8_TETSI</name>
<organism evidence="2 3">
    <name type="scientific">Tetracentron sinense</name>
    <name type="common">Spur-leaf</name>
    <dbReference type="NCBI Taxonomy" id="13715"/>
    <lineage>
        <taxon>Eukaryota</taxon>
        <taxon>Viridiplantae</taxon>
        <taxon>Streptophyta</taxon>
        <taxon>Embryophyta</taxon>
        <taxon>Tracheophyta</taxon>
        <taxon>Spermatophyta</taxon>
        <taxon>Magnoliopsida</taxon>
        <taxon>Trochodendrales</taxon>
        <taxon>Trochodendraceae</taxon>
        <taxon>Tetracentron</taxon>
    </lineage>
</organism>
<evidence type="ECO:0000313" key="2">
    <source>
        <dbReference type="EMBL" id="KAF8405814.1"/>
    </source>
</evidence>
<proteinExistence type="predicted"/>
<keyword evidence="3" id="KW-1185">Reference proteome</keyword>
<evidence type="ECO:0000313" key="3">
    <source>
        <dbReference type="Proteomes" id="UP000655225"/>
    </source>
</evidence>
<feature type="region of interest" description="Disordered" evidence="1">
    <location>
        <begin position="109"/>
        <end position="140"/>
    </location>
</feature>
<dbReference type="EMBL" id="JABCRI010000005">
    <property type="protein sequence ID" value="KAF8405814.1"/>
    <property type="molecule type" value="Genomic_DNA"/>
</dbReference>
<feature type="compositionally biased region" description="Polar residues" evidence="1">
    <location>
        <begin position="131"/>
        <end position="140"/>
    </location>
</feature>
<evidence type="ECO:0000256" key="1">
    <source>
        <dbReference type="SAM" id="MobiDB-lite"/>
    </source>
</evidence>
<reference evidence="2 3" key="1">
    <citation type="submission" date="2020-04" db="EMBL/GenBank/DDBJ databases">
        <title>Plant Genome Project.</title>
        <authorList>
            <person name="Zhang R.-G."/>
        </authorList>
    </citation>
    <scope>NUCLEOTIDE SEQUENCE [LARGE SCALE GENOMIC DNA]</scope>
    <source>
        <strain evidence="2">YNK0</strain>
        <tissue evidence="2">Leaf</tissue>
    </source>
</reference>
<gene>
    <name evidence="2" type="ORF">HHK36_007891</name>
</gene>